<evidence type="ECO:0000313" key="1">
    <source>
        <dbReference type="EMBL" id="KAF1922506.1"/>
    </source>
</evidence>
<proteinExistence type="predicted"/>
<dbReference type="EMBL" id="ML979024">
    <property type="protein sequence ID" value="KAF1922506.1"/>
    <property type="molecule type" value="Genomic_DNA"/>
</dbReference>
<accession>A0A6A5R708</accession>
<protein>
    <recommendedName>
        <fullName evidence="3">F-box domain-containing protein</fullName>
    </recommendedName>
</protein>
<reference evidence="1" key="1">
    <citation type="journal article" date="2020" name="Stud. Mycol.">
        <title>101 Dothideomycetes genomes: a test case for predicting lifestyles and emergence of pathogens.</title>
        <authorList>
            <person name="Haridas S."/>
            <person name="Albert R."/>
            <person name="Binder M."/>
            <person name="Bloem J."/>
            <person name="Labutti K."/>
            <person name="Salamov A."/>
            <person name="Andreopoulos B."/>
            <person name="Baker S."/>
            <person name="Barry K."/>
            <person name="Bills G."/>
            <person name="Bluhm B."/>
            <person name="Cannon C."/>
            <person name="Castanera R."/>
            <person name="Culley D."/>
            <person name="Daum C."/>
            <person name="Ezra D."/>
            <person name="Gonzalez J."/>
            <person name="Henrissat B."/>
            <person name="Kuo A."/>
            <person name="Liang C."/>
            <person name="Lipzen A."/>
            <person name="Lutzoni F."/>
            <person name="Magnuson J."/>
            <person name="Mondo S."/>
            <person name="Nolan M."/>
            <person name="Ohm R."/>
            <person name="Pangilinan J."/>
            <person name="Park H.-J."/>
            <person name="Ramirez L."/>
            <person name="Alfaro M."/>
            <person name="Sun H."/>
            <person name="Tritt A."/>
            <person name="Yoshinaga Y."/>
            <person name="Zwiers L.-H."/>
            <person name="Turgeon B."/>
            <person name="Goodwin S."/>
            <person name="Spatafora J."/>
            <person name="Crous P."/>
            <person name="Grigoriev I."/>
        </authorList>
    </citation>
    <scope>NUCLEOTIDE SEQUENCE</scope>
    <source>
        <strain evidence="1">CBS 183.55</strain>
    </source>
</reference>
<evidence type="ECO:0000313" key="2">
    <source>
        <dbReference type="Proteomes" id="UP000800082"/>
    </source>
</evidence>
<evidence type="ECO:0008006" key="3">
    <source>
        <dbReference type="Google" id="ProtNLM"/>
    </source>
</evidence>
<organism evidence="1 2">
    <name type="scientific">Didymella exigua CBS 183.55</name>
    <dbReference type="NCBI Taxonomy" id="1150837"/>
    <lineage>
        <taxon>Eukaryota</taxon>
        <taxon>Fungi</taxon>
        <taxon>Dikarya</taxon>
        <taxon>Ascomycota</taxon>
        <taxon>Pezizomycotina</taxon>
        <taxon>Dothideomycetes</taxon>
        <taxon>Pleosporomycetidae</taxon>
        <taxon>Pleosporales</taxon>
        <taxon>Pleosporineae</taxon>
        <taxon>Didymellaceae</taxon>
        <taxon>Didymella</taxon>
    </lineage>
</organism>
<dbReference type="Proteomes" id="UP000800082">
    <property type="component" value="Unassembled WGS sequence"/>
</dbReference>
<keyword evidence="2" id="KW-1185">Reference proteome</keyword>
<dbReference type="PANTHER" id="PTHR42085">
    <property type="entry name" value="F-BOX DOMAIN-CONTAINING PROTEIN"/>
    <property type="match status" value="1"/>
</dbReference>
<dbReference type="RefSeq" id="XP_033442759.1">
    <property type="nucleotide sequence ID" value="XM_033587234.1"/>
</dbReference>
<feature type="non-terminal residue" evidence="1">
    <location>
        <position position="1"/>
    </location>
</feature>
<feature type="non-terminal residue" evidence="1">
    <location>
        <position position="190"/>
    </location>
</feature>
<dbReference type="OrthoDB" id="5272396at2759"/>
<sequence length="190" mass="22579">FDFAALPAELRTTIYEFALLSDHREHWIWRKNLPNLPTMRFRYNQPSRMFQERCPFTNSVACKDPRCRLQSRMGYIAEPANFKAYAFGLFYTSRLVSKEARAVFYGQTHFVFDSRFDLHIFLTSLQKTAEFIKSVTFNWLKSNGPHSEETKRDFKRWSLRFELSYGPELSTSIRELAEACPRLEFLEMID</sequence>
<dbReference type="PANTHER" id="PTHR42085:SF2">
    <property type="entry name" value="F-BOX DOMAIN-CONTAINING PROTEIN"/>
    <property type="match status" value="1"/>
</dbReference>
<dbReference type="AlphaFoldDB" id="A0A6A5R708"/>
<dbReference type="InterPro" id="IPR038883">
    <property type="entry name" value="AN11006-like"/>
</dbReference>
<name>A0A6A5R708_9PLEO</name>
<dbReference type="GeneID" id="54344880"/>
<gene>
    <name evidence="1" type="ORF">M421DRAFT_11463</name>
</gene>